<dbReference type="EMBL" id="JAYRBN010000037">
    <property type="protein sequence ID" value="KAL2746518.1"/>
    <property type="molecule type" value="Genomic_DNA"/>
</dbReference>
<feature type="transmembrane region" description="Helical" evidence="2">
    <location>
        <begin position="79"/>
        <end position="100"/>
    </location>
</feature>
<name>A0ABD2CN34_VESMC</name>
<keyword evidence="4" id="KW-1185">Reference proteome</keyword>
<feature type="compositionally biased region" description="Basic residues" evidence="1">
    <location>
        <begin position="24"/>
        <end position="33"/>
    </location>
</feature>
<comment type="caution">
    <text evidence="3">The sequence shown here is derived from an EMBL/GenBank/DDBJ whole genome shotgun (WGS) entry which is preliminary data.</text>
</comment>
<dbReference type="AlphaFoldDB" id="A0ABD2CN34"/>
<gene>
    <name evidence="3" type="ORF">V1477_004888</name>
</gene>
<keyword evidence="2" id="KW-0812">Transmembrane</keyword>
<keyword evidence="2" id="KW-0472">Membrane</keyword>
<reference evidence="3 4" key="1">
    <citation type="journal article" date="2024" name="Ann. Entomol. Soc. Am.">
        <title>Genomic analyses of the southern and eastern yellowjacket wasps (Hymenoptera: Vespidae) reveal evolutionary signatures of social life.</title>
        <authorList>
            <person name="Catto M.A."/>
            <person name="Caine P.B."/>
            <person name="Orr S.E."/>
            <person name="Hunt B.G."/>
            <person name="Goodisman M.A.D."/>
        </authorList>
    </citation>
    <scope>NUCLEOTIDE SEQUENCE [LARGE SCALE GENOMIC DNA]</scope>
    <source>
        <strain evidence="3">232</strain>
        <tissue evidence="3">Head and thorax</tissue>
    </source>
</reference>
<organism evidence="3 4">
    <name type="scientific">Vespula maculifrons</name>
    <name type="common">Eastern yellow jacket</name>
    <name type="synonym">Wasp</name>
    <dbReference type="NCBI Taxonomy" id="7453"/>
    <lineage>
        <taxon>Eukaryota</taxon>
        <taxon>Metazoa</taxon>
        <taxon>Ecdysozoa</taxon>
        <taxon>Arthropoda</taxon>
        <taxon>Hexapoda</taxon>
        <taxon>Insecta</taxon>
        <taxon>Pterygota</taxon>
        <taxon>Neoptera</taxon>
        <taxon>Endopterygota</taxon>
        <taxon>Hymenoptera</taxon>
        <taxon>Apocrita</taxon>
        <taxon>Aculeata</taxon>
        <taxon>Vespoidea</taxon>
        <taxon>Vespidae</taxon>
        <taxon>Vespinae</taxon>
        <taxon>Vespula</taxon>
    </lineage>
</organism>
<evidence type="ECO:0000313" key="3">
    <source>
        <dbReference type="EMBL" id="KAL2746518.1"/>
    </source>
</evidence>
<protein>
    <submittedName>
        <fullName evidence="3">Uncharacterized protein</fullName>
    </submittedName>
</protein>
<keyword evidence="2" id="KW-1133">Transmembrane helix</keyword>
<evidence type="ECO:0000313" key="4">
    <source>
        <dbReference type="Proteomes" id="UP001607303"/>
    </source>
</evidence>
<feature type="transmembrane region" description="Helical" evidence="2">
    <location>
        <begin position="55"/>
        <end position="73"/>
    </location>
</feature>
<feature type="region of interest" description="Disordered" evidence="1">
    <location>
        <begin position="1"/>
        <end position="37"/>
    </location>
</feature>
<sequence>MRRRRRRRREGREEEEEEEEKEEKKKKKKKKKREACTPQNQFAVRSKFPGDSSENVVHACVVFIAATEAAPDFPWEPILFSFFFGVTSVVLIGLDSYGCLEKWRRIARKLREENVTRSSNV</sequence>
<dbReference type="Proteomes" id="UP001607303">
    <property type="component" value="Unassembled WGS sequence"/>
</dbReference>
<evidence type="ECO:0000256" key="1">
    <source>
        <dbReference type="SAM" id="MobiDB-lite"/>
    </source>
</evidence>
<accession>A0ABD2CN34</accession>
<evidence type="ECO:0000256" key="2">
    <source>
        <dbReference type="SAM" id="Phobius"/>
    </source>
</evidence>
<proteinExistence type="predicted"/>